<proteinExistence type="predicted"/>
<keyword evidence="2" id="KW-1185">Reference proteome</keyword>
<dbReference type="AlphaFoldDB" id="A0AAV7JJF2"/>
<accession>A0AAV7JJF2</accession>
<dbReference type="Proteomes" id="UP001165289">
    <property type="component" value="Unassembled WGS sequence"/>
</dbReference>
<name>A0AAV7JJF2_9METZ</name>
<gene>
    <name evidence="1" type="ORF">LOD99_6872</name>
</gene>
<evidence type="ECO:0000313" key="2">
    <source>
        <dbReference type="Proteomes" id="UP001165289"/>
    </source>
</evidence>
<dbReference type="EMBL" id="JAKMXF010000323">
    <property type="protein sequence ID" value="KAI6648989.1"/>
    <property type="molecule type" value="Genomic_DNA"/>
</dbReference>
<protein>
    <submittedName>
        <fullName evidence="1">Retrovirus-related Pol polyprotein from transposon opus</fullName>
    </submittedName>
</protein>
<comment type="caution">
    <text evidence="1">The sequence shown here is derived from an EMBL/GenBank/DDBJ whole genome shotgun (WGS) entry which is preliminary data.</text>
</comment>
<reference evidence="1 2" key="1">
    <citation type="journal article" date="2023" name="BMC Biol.">
        <title>The compact genome of the sponge Oopsacas minuta (Hexactinellida) is lacking key metazoan core genes.</title>
        <authorList>
            <person name="Santini S."/>
            <person name="Schenkelaars Q."/>
            <person name="Jourda C."/>
            <person name="Duchesne M."/>
            <person name="Belahbib H."/>
            <person name="Rocher C."/>
            <person name="Selva M."/>
            <person name="Riesgo A."/>
            <person name="Vervoort M."/>
            <person name="Leys S.P."/>
            <person name="Kodjabachian L."/>
            <person name="Le Bivic A."/>
            <person name="Borchiellini C."/>
            <person name="Claverie J.M."/>
            <person name="Renard E."/>
        </authorList>
    </citation>
    <scope>NUCLEOTIDE SEQUENCE [LARGE SCALE GENOMIC DNA]</scope>
    <source>
        <strain evidence="1">SPO-2</strain>
    </source>
</reference>
<evidence type="ECO:0000313" key="1">
    <source>
        <dbReference type="EMBL" id="KAI6648989.1"/>
    </source>
</evidence>
<sequence>MSQSIDLHLVHSVPQSYRLRPLLFALDTNPLFDLIKSHLKYTAVTMNLGSTSPSNFSTSEDTAVIRIDSCVSDTRKWLLNNSSFINGAKTEFHHRYYTATLQSPS</sequence>
<organism evidence="1 2">
    <name type="scientific">Oopsacas minuta</name>
    <dbReference type="NCBI Taxonomy" id="111878"/>
    <lineage>
        <taxon>Eukaryota</taxon>
        <taxon>Metazoa</taxon>
        <taxon>Porifera</taxon>
        <taxon>Hexactinellida</taxon>
        <taxon>Hexasterophora</taxon>
        <taxon>Lyssacinosida</taxon>
        <taxon>Leucopsacidae</taxon>
        <taxon>Oopsacas</taxon>
    </lineage>
</organism>